<dbReference type="EMBL" id="NMVR01000011">
    <property type="protein sequence ID" value="PJG40328.1"/>
    <property type="molecule type" value="Genomic_DNA"/>
</dbReference>
<evidence type="ECO:0000256" key="1">
    <source>
        <dbReference type="SAM" id="Phobius"/>
    </source>
</evidence>
<sequence length="84" mass="9440">MVIHLIWDFFSKETGNFSVVNLQYKLNEVYSSTTFATSGFFLVMLCDMKNPLRTSDAFIIPLILAMLTGFMISIAAIAPKKVNI</sequence>
<reference evidence="2 3" key="1">
    <citation type="submission" date="2017-07" db="EMBL/GenBank/DDBJ databases">
        <title>Draft genome sequence of Enterobacter cloacae ST128, a clinical strain coproducing KPC-2 and NDM-1 carbapenemases.</title>
        <authorList>
            <person name="Li X."/>
        </authorList>
    </citation>
    <scope>NUCLEOTIDE SEQUENCE [LARGE SCALE GENOMIC DNA]</scope>
    <source>
        <strain evidence="2 3">HBY</strain>
    </source>
</reference>
<dbReference type="AlphaFoldDB" id="A0AAP8GP73"/>
<keyword evidence="1" id="KW-0812">Transmembrane</keyword>
<dbReference type="Proteomes" id="UP000231328">
    <property type="component" value="Unassembled WGS sequence"/>
</dbReference>
<evidence type="ECO:0000313" key="3">
    <source>
        <dbReference type="Proteomes" id="UP000231328"/>
    </source>
</evidence>
<accession>A0AAP8GP73</accession>
<proteinExistence type="predicted"/>
<name>A0AAP8GP73_9ENTR</name>
<evidence type="ECO:0000313" key="2">
    <source>
        <dbReference type="EMBL" id="PJG40328.1"/>
    </source>
</evidence>
<gene>
    <name evidence="2" type="ORF">CGZ54_08300</name>
</gene>
<keyword evidence="1" id="KW-0472">Membrane</keyword>
<comment type="caution">
    <text evidence="2">The sequence shown here is derived from an EMBL/GenBank/DDBJ whole genome shotgun (WGS) entry which is preliminary data.</text>
</comment>
<keyword evidence="1" id="KW-1133">Transmembrane helix</keyword>
<organism evidence="2 3">
    <name type="scientific">Enterobacter hormaechei</name>
    <dbReference type="NCBI Taxonomy" id="158836"/>
    <lineage>
        <taxon>Bacteria</taxon>
        <taxon>Pseudomonadati</taxon>
        <taxon>Pseudomonadota</taxon>
        <taxon>Gammaproteobacteria</taxon>
        <taxon>Enterobacterales</taxon>
        <taxon>Enterobacteriaceae</taxon>
        <taxon>Enterobacter</taxon>
        <taxon>Enterobacter cloacae complex</taxon>
    </lineage>
</organism>
<protein>
    <submittedName>
        <fullName evidence="2">Uncharacterized protein</fullName>
    </submittedName>
</protein>
<feature type="transmembrane region" description="Helical" evidence="1">
    <location>
        <begin position="58"/>
        <end position="78"/>
    </location>
</feature>